<evidence type="ECO:0000256" key="2">
    <source>
        <dbReference type="ARBA" id="ARBA00007353"/>
    </source>
</evidence>
<dbReference type="eggNOG" id="COG1496">
    <property type="taxonomic scope" value="Bacteria"/>
</dbReference>
<evidence type="ECO:0000256" key="10">
    <source>
        <dbReference type="RuleBase" id="RU361274"/>
    </source>
</evidence>
<comment type="catalytic activity">
    <reaction evidence="9">
        <text>S-methyl-5'-thioadenosine + phosphate = 5-(methylsulfanyl)-alpha-D-ribose 1-phosphate + adenine</text>
        <dbReference type="Rhea" id="RHEA:11852"/>
        <dbReference type="ChEBI" id="CHEBI:16708"/>
        <dbReference type="ChEBI" id="CHEBI:17509"/>
        <dbReference type="ChEBI" id="CHEBI:43474"/>
        <dbReference type="ChEBI" id="CHEBI:58533"/>
        <dbReference type="EC" id="2.4.2.28"/>
    </reaction>
    <physiologicalReaction direction="left-to-right" evidence="9">
        <dbReference type="Rhea" id="RHEA:11853"/>
    </physiologicalReaction>
</comment>
<dbReference type="GO" id="GO:0016787">
    <property type="term" value="F:hydrolase activity"/>
    <property type="evidence" value="ECO:0007669"/>
    <property type="project" value="UniProtKB-KW"/>
</dbReference>
<keyword evidence="12" id="KW-1185">Reference proteome</keyword>
<dbReference type="Proteomes" id="UP000031552">
    <property type="component" value="Unassembled WGS sequence"/>
</dbReference>
<dbReference type="InterPro" id="IPR011324">
    <property type="entry name" value="Cytotoxic_necrot_fac-like_cat"/>
</dbReference>
<evidence type="ECO:0000256" key="8">
    <source>
        <dbReference type="ARBA" id="ARBA00048968"/>
    </source>
</evidence>
<dbReference type="GO" id="GO:0017061">
    <property type="term" value="F:S-methyl-5-thioadenosine phosphorylase activity"/>
    <property type="evidence" value="ECO:0007669"/>
    <property type="project" value="UniProtKB-EC"/>
</dbReference>
<proteinExistence type="inferred from homology"/>
<evidence type="ECO:0000256" key="1">
    <source>
        <dbReference type="ARBA" id="ARBA00000553"/>
    </source>
</evidence>
<dbReference type="EMBL" id="CCEJ010000007">
    <property type="protein sequence ID" value="CDR34251.1"/>
    <property type="molecule type" value="Genomic_DNA"/>
</dbReference>
<comment type="catalytic activity">
    <reaction evidence="1">
        <text>inosine + phosphate = alpha-D-ribose 1-phosphate + hypoxanthine</text>
        <dbReference type="Rhea" id="RHEA:27646"/>
        <dbReference type="ChEBI" id="CHEBI:17368"/>
        <dbReference type="ChEBI" id="CHEBI:17596"/>
        <dbReference type="ChEBI" id="CHEBI:43474"/>
        <dbReference type="ChEBI" id="CHEBI:57720"/>
        <dbReference type="EC" id="2.4.2.1"/>
    </reaction>
    <physiologicalReaction direction="left-to-right" evidence="1">
        <dbReference type="Rhea" id="RHEA:27647"/>
    </physiologicalReaction>
</comment>
<evidence type="ECO:0000313" key="11">
    <source>
        <dbReference type="EMBL" id="CDR34251.1"/>
    </source>
</evidence>
<dbReference type="Gene3D" id="3.60.140.10">
    <property type="entry name" value="CNF1/YfiH-like putative cysteine hydrolases"/>
    <property type="match status" value="1"/>
</dbReference>
<dbReference type="PANTHER" id="PTHR30616:SF2">
    <property type="entry name" value="PURINE NUCLEOSIDE PHOSPHORYLASE LACC1"/>
    <property type="match status" value="1"/>
</dbReference>
<comment type="similarity">
    <text evidence="2 10">Belongs to the purine nucleoside phosphorylase YfiH/LACC1 family.</text>
</comment>
<dbReference type="Pfam" id="PF02578">
    <property type="entry name" value="Cu-oxidase_4"/>
    <property type="match status" value="1"/>
</dbReference>
<dbReference type="CDD" id="cd16833">
    <property type="entry name" value="YfiH"/>
    <property type="match status" value="1"/>
</dbReference>
<dbReference type="InterPro" id="IPR038371">
    <property type="entry name" value="Cu_polyphenol_OxRdtase_sf"/>
</dbReference>
<comment type="catalytic activity">
    <reaction evidence="8">
        <text>adenosine + phosphate = alpha-D-ribose 1-phosphate + adenine</text>
        <dbReference type="Rhea" id="RHEA:27642"/>
        <dbReference type="ChEBI" id="CHEBI:16335"/>
        <dbReference type="ChEBI" id="CHEBI:16708"/>
        <dbReference type="ChEBI" id="CHEBI:43474"/>
        <dbReference type="ChEBI" id="CHEBI:57720"/>
        <dbReference type="EC" id="2.4.2.1"/>
    </reaction>
    <physiologicalReaction direction="left-to-right" evidence="8">
        <dbReference type="Rhea" id="RHEA:27643"/>
    </physiologicalReaction>
</comment>
<comment type="catalytic activity">
    <reaction evidence="7">
        <text>adenosine + H2O + H(+) = inosine + NH4(+)</text>
        <dbReference type="Rhea" id="RHEA:24408"/>
        <dbReference type="ChEBI" id="CHEBI:15377"/>
        <dbReference type="ChEBI" id="CHEBI:15378"/>
        <dbReference type="ChEBI" id="CHEBI:16335"/>
        <dbReference type="ChEBI" id="CHEBI:17596"/>
        <dbReference type="ChEBI" id="CHEBI:28938"/>
        <dbReference type="EC" id="3.5.4.4"/>
    </reaction>
    <physiologicalReaction direction="left-to-right" evidence="7">
        <dbReference type="Rhea" id="RHEA:24409"/>
    </physiologicalReaction>
</comment>
<reference evidence="11" key="2">
    <citation type="submission" date="2014-09" db="EMBL/GenBank/DDBJ databases">
        <title>Criblamydia sequanensis harbors a mega-plasmid encoding arsenite resistance.</title>
        <authorList>
            <person name="Bertelli C."/>
            <person name="Goesmann A."/>
            <person name="Greub G."/>
        </authorList>
    </citation>
    <scope>NUCLEOTIDE SEQUENCE [LARGE SCALE GENOMIC DNA]</scope>
    <source>
        <strain evidence="11">CRIB-18</strain>
    </source>
</reference>
<keyword evidence="4" id="KW-0479">Metal-binding</keyword>
<sequence length="247" mass="27816">MITKTKDSLKWLEFELFQDLKALSHAIFLRSGGTSFPPYDSLNMGFSTDDNQECLKKNLDKALSVFKASRYQRGRLVHGNTVLEASDAKEALSDGLMTSEKDLALIITHADCQAAILYDPIHHALSAVHAGWRGQKANIYKEAVQAMQRRYGSKPQDLLVGVSPSLGPKHAEFKDWETLLPASFAKFRIGACHFDFWAVAEDQFLELGILKHHLEIAKICTFEENESFFSHRRDKITGRNATFAALR</sequence>
<keyword evidence="3" id="KW-0808">Transferase</keyword>
<dbReference type="RefSeq" id="WP_041017805.1">
    <property type="nucleotide sequence ID" value="NZ_CCEJ010000007.1"/>
</dbReference>
<dbReference type="GO" id="GO:0005507">
    <property type="term" value="F:copper ion binding"/>
    <property type="evidence" value="ECO:0007669"/>
    <property type="project" value="TreeGrafter"/>
</dbReference>
<keyword evidence="5" id="KW-0378">Hydrolase</keyword>
<evidence type="ECO:0000313" key="12">
    <source>
        <dbReference type="Proteomes" id="UP000031552"/>
    </source>
</evidence>
<organism evidence="11 12">
    <name type="scientific">Candidatus Criblamydia sequanensis CRIB-18</name>
    <dbReference type="NCBI Taxonomy" id="1437425"/>
    <lineage>
        <taxon>Bacteria</taxon>
        <taxon>Pseudomonadati</taxon>
        <taxon>Chlamydiota</taxon>
        <taxon>Chlamydiia</taxon>
        <taxon>Parachlamydiales</taxon>
        <taxon>Candidatus Criblamydiaceae</taxon>
        <taxon>Candidatus Criblamydia</taxon>
    </lineage>
</organism>
<evidence type="ECO:0000256" key="9">
    <source>
        <dbReference type="ARBA" id="ARBA00049893"/>
    </source>
</evidence>
<dbReference type="AlphaFoldDB" id="A0A090CZF8"/>
<evidence type="ECO:0000256" key="5">
    <source>
        <dbReference type="ARBA" id="ARBA00022801"/>
    </source>
</evidence>
<name>A0A090CZF8_9BACT</name>
<protein>
    <recommendedName>
        <fullName evidence="10">Purine nucleoside phosphorylase</fullName>
    </recommendedName>
</protein>
<gene>
    <name evidence="11" type="ORF">CSEC_1434</name>
</gene>
<dbReference type="InterPro" id="IPR003730">
    <property type="entry name" value="Cu_polyphenol_OxRdtase"/>
</dbReference>
<dbReference type="OrthoDB" id="4279at2"/>
<dbReference type="NCBIfam" id="TIGR00726">
    <property type="entry name" value="peptidoglycan editing factor PgeF"/>
    <property type="match status" value="1"/>
</dbReference>
<dbReference type="SUPFAM" id="SSF64438">
    <property type="entry name" value="CNF1/YfiH-like putative cysteine hydrolases"/>
    <property type="match status" value="1"/>
</dbReference>
<keyword evidence="6" id="KW-0862">Zinc</keyword>
<comment type="caution">
    <text evidence="11">The sequence shown here is derived from an EMBL/GenBank/DDBJ whole genome shotgun (WGS) entry which is preliminary data.</text>
</comment>
<evidence type="ECO:0000256" key="6">
    <source>
        <dbReference type="ARBA" id="ARBA00022833"/>
    </source>
</evidence>
<dbReference type="STRING" id="1437425.CSEC_1434"/>
<evidence type="ECO:0000256" key="7">
    <source>
        <dbReference type="ARBA" id="ARBA00047989"/>
    </source>
</evidence>
<evidence type="ECO:0000256" key="4">
    <source>
        <dbReference type="ARBA" id="ARBA00022723"/>
    </source>
</evidence>
<accession>A0A090CZF8</accession>
<evidence type="ECO:0000256" key="3">
    <source>
        <dbReference type="ARBA" id="ARBA00022679"/>
    </source>
</evidence>
<dbReference type="PANTHER" id="PTHR30616">
    <property type="entry name" value="UNCHARACTERIZED PROTEIN YFIH"/>
    <property type="match status" value="1"/>
</dbReference>
<reference evidence="11" key="1">
    <citation type="submission" date="2013-12" db="EMBL/GenBank/DDBJ databases">
        <authorList>
            <person name="Linke B."/>
        </authorList>
    </citation>
    <scope>NUCLEOTIDE SEQUENCE [LARGE SCALE GENOMIC DNA]</scope>
    <source>
        <strain evidence="11">CRIB-18</strain>
    </source>
</reference>